<keyword evidence="2" id="KW-1185">Reference proteome</keyword>
<proteinExistence type="predicted"/>
<comment type="caution">
    <text evidence="1">The sequence shown here is derived from an EMBL/GenBank/DDBJ whole genome shotgun (WGS) entry which is preliminary data.</text>
</comment>
<dbReference type="Proteomes" id="UP000828048">
    <property type="component" value="Chromosome 5"/>
</dbReference>
<dbReference type="EMBL" id="CM037155">
    <property type="protein sequence ID" value="KAH7847315.1"/>
    <property type="molecule type" value="Genomic_DNA"/>
</dbReference>
<organism evidence="1 2">
    <name type="scientific">Vaccinium darrowii</name>
    <dbReference type="NCBI Taxonomy" id="229202"/>
    <lineage>
        <taxon>Eukaryota</taxon>
        <taxon>Viridiplantae</taxon>
        <taxon>Streptophyta</taxon>
        <taxon>Embryophyta</taxon>
        <taxon>Tracheophyta</taxon>
        <taxon>Spermatophyta</taxon>
        <taxon>Magnoliopsida</taxon>
        <taxon>eudicotyledons</taxon>
        <taxon>Gunneridae</taxon>
        <taxon>Pentapetalae</taxon>
        <taxon>asterids</taxon>
        <taxon>Ericales</taxon>
        <taxon>Ericaceae</taxon>
        <taxon>Vaccinioideae</taxon>
        <taxon>Vaccinieae</taxon>
        <taxon>Vaccinium</taxon>
    </lineage>
</organism>
<reference evidence="1 2" key="1">
    <citation type="journal article" date="2021" name="Hortic Res">
        <title>High-quality reference genome and annotation aids understanding of berry development for evergreen blueberry (Vaccinium darrowii).</title>
        <authorList>
            <person name="Yu J."/>
            <person name="Hulse-Kemp A.M."/>
            <person name="Babiker E."/>
            <person name="Staton M."/>
        </authorList>
    </citation>
    <scope>NUCLEOTIDE SEQUENCE [LARGE SCALE GENOMIC DNA]</scope>
    <source>
        <strain evidence="2">cv. NJ 8807/NJ 8810</strain>
        <tissue evidence="1">Young leaf</tissue>
    </source>
</reference>
<protein>
    <submittedName>
        <fullName evidence="1">Uncharacterized protein</fullName>
    </submittedName>
</protein>
<name>A0ACB7Y323_9ERIC</name>
<evidence type="ECO:0000313" key="1">
    <source>
        <dbReference type="EMBL" id="KAH7847315.1"/>
    </source>
</evidence>
<gene>
    <name evidence="1" type="ORF">Vadar_024674</name>
</gene>
<accession>A0ACB7Y323</accession>
<evidence type="ECO:0000313" key="2">
    <source>
        <dbReference type="Proteomes" id="UP000828048"/>
    </source>
</evidence>
<sequence>MGRLRKKFAGNTAEASSEPLSSTPKSLKPKPKISRNSLDKGTPQIQDKRKKKKSVLGSRKPNFNSEREDDNSQSAIQKSTTGGKHDKMNQENIKIKEKGARLEKKQSHLSEENHDQLGSQQDEKKKEKLDGIEKKRQFAKNKEKWFNKIEDGQSNEEKHGQLESKQNENQKEKLDDLQKKQHLDKKKDKWFKKTEHGETNEEKQGQLESHQNEKQKEKLDGLQKKQPSDKKKEKWFKNTEHDQTNEEKHDQLESRQNEKKKEKLGGLICMCSAKTKPDCFRYSVMGLPINNKEKVLGIKPGLKLFLYDFDLKLLYGIYTASSNGGMKLEPAAFGGGFPVQVRFSIYQDCYPLPESVFKKAIMENYNGKNRFDTELTDRQVEKLTKLFRPAELHLHAPPMGPTPTPAVQGQHVMYGKVPSTEREHLSANQFPSENEYRTYGLRGERPNFTPPGSQMAPPLEPHLGPVRQHLLMYPGYQYTDAAPTHVQLNTLHVASEDQAYGLFPRQELRSSDPLAVTTSASIVDPYPKISYTHLHGASYLDSYRSPSGRDEGPILGSHSFSGRGESYLTETTHLRRTENVDDAMLYSSYASNALSDHNQITKHQVVGPESSLAPVSSRYTFAGPSLSHR</sequence>